<dbReference type="GO" id="GO:0006098">
    <property type="term" value="P:pentose-phosphate shunt"/>
    <property type="evidence" value="ECO:0007669"/>
    <property type="project" value="UniProtKB-UniRule"/>
</dbReference>
<evidence type="ECO:0000313" key="11">
    <source>
        <dbReference type="EMBL" id="CAG5011350.1"/>
    </source>
</evidence>
<feature type="active site" description="Schiff-base intermediate with substrate" evidence="10">
    <location>
        <position position="3"/>
    </location>
</feature>
<protein>
    <recommendedName>
        <fullName evidence="5 10">Transaldolase</fullName>
        <ecNumber evidence="5 10">2.2.1.2</ecNumber>
    </recommendedName>
</protein>
<evidence type="ECO:0000256" key="2">
    <source>
        <dbReference type="ARBA" id="ARBA00004496"/>
    </source>
</evidence>
<gene>
    <name evidence="11" type="primary">tal_3</name>
    <name evidence="10" type="synonym">tal</name>
    <name evidence="11" type="ORF">DYBT9275_04931</name>
</gene>
<keyword evidence="7 10" id="KW-0808">Transferase</keyword>
<evidence type="ECO:0000256" key="7">
    <source>
        <dbReference type="ARBA" id="ARBA00022679"/>
    </source>
</evidence>
<dbReference type="GO" id="GO:0005975">
    <property type="term" value="P:carbohydrate metabolic process"/>
    <property type="evidence" value="ECO:0007669"/>
    <property type="project" value="InterPro"/>
</dbReference>
<keyword evidence="12" id="KW-1185">Reference proteome</keyword>
<evidence type="ECO:0000313" key="12">
    <source>
        <dbReference type="Proteomes" id="UP000680038"/>
    </source>
</evidence>
<organism evidence="11 12">
    <name type="scientific">Dyadobacter helix</name>
    <dbReference type="NCBI Taxonomy" id="2822344"/>
    <lineage>
        <taxon>Bacteria</taxon>
        <taxon>Pseudomonadati</taxon>
        <taxon>Bacteroidota</taxon>
        <taxon>Cytophagia</taxon>
        <taxon>Cytophagales</taxon>
        <taxon>Spirosomataceae</taxon>
        <taxon>Dyadobacter</taxon>
    </lineage>
</organism>
<evidence type="ECO:0000256" key="8">
    <source>
        <dbReference type="ARBA" id="ARBA00023126"/>
    </source>
</evidence>
<comment type="catalytic activity">
    <reaction evidence="10">
        <text>D-sedoheptulose 7-phosphate + D-glyceraldehyde 3-phosphate = D-erythrose 4-phosphate + beta-D-fructose 6-phosphate</text>
        <dbReference type="Rhea" id="RHEA:17053"/>
        <dbReference type="ChEBI" id="CHEBI:16897"/>
        <dbReference type="ChEBI" id="CHEBI:57483"/>
        <dbReference type="ChEBI" id="CHEBI:57634"/>
        <dbReference type="ChEBI" id="CHEBI:59776"/>
        <dbReference type="EC" id="2.2.1.2"/>
    </reaction>
</comment>
<dbReference type="Pfam" id="PF00923">
    <property type="entry name" value="TAL_FSA"/>
    <property type="match status" value="1"/>
</dbReference>
<comment type="similarity">
    <text evidence="4 10">Belongs to the transaldolase family. Type 2 subfamily.</text>
</comment>
<dbReference type="Gene3D" id="3.20.20.70">
    <property type="entry name" value="Aldolase class I"/>
    <property type="match status" value="1"/>
</dbReference>
<name>A0A916JGD6_9BACT</name>
<dbReference type="InterPro" id="IPR013785">
    <property type="entry name" value="Aldolase_TIM"/>
</dbReference>
<dbReference type="InterPro" id="IPR004732">
    <property type="entry name" value="Transaldolase_2"/>
</dbReference>
<dbReference type="HAMAP" id="MF_00493">
    <property type="entry name" value="Transaldolase_2"/>
    <property type="match status" value="1"/>
</dbReference>
<evidence type="ECO:0000256" key="5">
    <source>
        <dbReference type="ARBA" id="ARBA00013151"/>
    </source>
</evidence>
<dbReference type="Proteomes" id="UP000680038">
    <property type="component" value="Unassembled WGS sequence"/>
</dbReference>
<reference evidence="11" key="1">
    <citation type="submission" date="2021-04" db="EMBL/GenBank/DDBJ databases">
        <authorList>
            <person name="Rodrigo-Torres L."/>
            <person name="Arahal R. D."/>
            <person name="Lucena T."/>
        </authorList>
    </citation>
    <scope>NUCLEOTIDE SEQUENCE</scope>
    <source>
        <strain evidence="11">CECT 9275</strain>
    </source>
</reference>
<dbReference type="PANTHER" id="PTHR10683:SF31">
    <property type="entry name" value="TRANSALDOLASE"/>
    <property type="match status" value="1"/>
</dbReference>
<dbReference type="GO" id="GO:0004801">
    <property type="term" value="F:transaldolase activity"/>
    <property type="evidence" value="ECO:0007669"/>
    <property type="project" value="UniProtKB-UniRule"/>
</dbReference>
<comment type="caution">
    <text evidence="11">The sequence shown here is derived from an EMBL/GenBank/DDBJ whole genome shotgun (WGS) entry which is preliminary data.</text>
</comment>
<evidence type="ECO:0000256" key="10">
    <source>
        <dbReference type="HAMAP-Rule" id="MF_00493"/>
    </source>
</evidence>
<sequence length="230" mass="25090">MIKIPGTESGLIATQTAISEGINVNVTLLFGLDRYEATTEAYISGLEKRAADGLSIDHISSVASFFLSRIDILFDPFLDDKGLGELRGEVAIASAKLAYQTYERVFSTDRWKALGAKGAVPKRLLWASTSNKNPAFTDNTHYVEAQIGDSTVNTLPMETLEAYHDHGNPASRLKADLDKAIEVMARVKAAGIDMVAVAKQLEEEGIEKFNQPFQKLLGAIEIQKQGNQSD</sequence>
<dbReference type="SUPFAM" id="SSF51569">
    <property type="entry name" value="Aldolase"/>
    <property type="match status" value="1"/>
</dbReference>
<comment type="function">
    <text evidence="1 10">Transaldolase is important for the balance of metabolites in the pentose-phosphate pathway.</text>
</comment>
<evidence type="ECO:0000256" key="6">
    <source>
        <dbReference type="ARBA" id="ARBA00022490"/>
    </source>
</evidence>
<dbReference type="EMBL" id="CAJRAF010000002">
    <property type="protein sequence ID" value="CAG5011350.1"/>
    <property type="molecule type" value="Genomic_DNA"/>
</dbReference>
<keyword evidence="6 10" id="KW-0963">Cytoplasm</keyword>
<dbReference type="EC" id="2.2.1.2" evidence="5 10"/>
<keyword evidence="8 10" id="KW-0570">Pentose shunt</keyword>
<dbReference type="GO" id="GO:0005737">
    <property type="term" value="C:cytoplasm"/>
    <property type="evidence" value="ECO:0007669"/>
    <property type="project" value="UniProtKB-SubCell"/>
</dbReference>
<keyword evidence="9 10" id="KW-0704">Schiff base</keyword>
<dbReference type="AlphaFoldDB" id="A0A916JGD6"/>
<evidence type="ECO:0000256" key="9">
    <source>
        <dbReference type="ARBA" id="ARBA00023270"/>
    </source>
</evidence>
<proteinExistence type="inferred from homology"/>
<comment type="subcellular location">
    <subcellularLocation>
        <location evidence="2 10">Cytoplasm</location>
    </subcellularLocation>
</comment>
<evidence type="ECO:0000256" key="4">
    <source>
        <dbReference type="ARBA" id="ARBA00008426"/>
    </source>
</evidence>
<evidence type="ECO:0000256" key="1">
    <source>
        <dbReference type="ARBA" id="ARBA00003518"/>
    </source>
</evidence>
<dbReference type="PANTHER" id="PTHR10683">
    <property type="entry name" value="TRANSALDOLASE"/>
    <property type="match status" value="1"/>
</dbReference>
<evidence type="ECO:0000256" key="3">
    <source>
        <dbReference type="ARBA" id="ARBA00004857"/>
    </source>
</evidence>
<dbReference type="InterPro" id="IPR001585">
    <property type="entry name" value="TAL/FSA"/>
</dbReference>
<accession>A0A916JGD6</accession>
<comment type="pathway">
    <text evidence="3 10">Carbohydrate degradation; pentose phosphate pathway; D-glyceraldehyde 3-phosphate and beta-D-fructose 6-phosphate from D-ribose 5-phosphate and D-xylulose 5-phosphate (non-oxidative stage): step 2/3.</text>
</comment>